<reference evidence="1" key="1">
    <citation type="journal article" date="2020" name="Nature">
        <title>Giant virus diversity and host interactions through global metagenomics.</title>
        <authorList>
            <person name="Schulz F."/>
            <person name="Roux S."/>
            <person name="Paez-Espino D."/>
            <person name="Jungbluth S."/>
            <person name="Walsh D.A."/>
            <person name="Denef V.J."/>
            <person name="McMahon K.D."/>
            <person name="Konstantinidis K.T."/>
            <person name="Eloe-Fadrosh E.A."/>
            <person name="Kyrpides N.C."/>
            <person name="Woyke T."/>
        </authorList>
    </citation>
    <scope>NUCLEOTIDE SEQUENCE</scope>
    <source>
        <strain evidence="1">GVMAG-M-3300023179-4</strain>
    </source>
</reference>
<dbReference type="Gene3D" id="4.10.1000.40">
    <property type="match status" value="2"/>
</dbReference>
<proteinExistence type="predicted"/>
<dbReference type="AlphaFoldDB" id="A0A6C0H029"/>
<dbReference type="Pfam" id="PF14608">
    <property type="entry name" value="zf-CCCH_2"/>
    <property type="match status" value="6"/>
</dbReference>
<protein>
    <recommendedName>
        <fullName evidence="2">C3H1-type domain-containing protein</fullName>
    </recommendedName>
</protein>
<name>A0A6C0H029_9ZZZZ</name>
<evidence type="ECO:0000313" key="1">
    <source>
        <dbReference type="EMBL" id="QHT73730.1"/>
    </source>
</evidence>
<evidence type="ECO:0008006" key="2">
    <source>
        <dbReference type="Google" id="ProtNLM"/>
    </source>
</evidence>
<accession>A0A6C0H029</accession>
<dbReference type="EMBL" id="MN739831">
    <property type="protein sequence ID" value="QHT73730.1"/>
    <property type="molecule type" value="Genomic_DNA"/>
</dbReference>
<organism evidence="1">
    <name type="scientific">viral metagenome</name>
    <dbReference type="NCBI Taxonomy" id="1070528"/>
    <lineage>
        <taxon>unclassified sequences</taxon>
        <taxon>metagenomes</taxon>
        <taxon>organismal metagenomes</taxon>
    </lineage>
</organism>
<sequence length="169" mass="19408">MSIELSNDFSSIDCKNKGDCNRSDCKYKHPDGHVPKKTDCRVGVKCPHRKCVFTHPASWNWQSNIECRLNLECSNISCSYKHDDGWNPRLNIDCRLGKECKVADCKFRHSEVKSVPKIVSVIRKCRDGDSCSNPICKFKHSDTWDHHKNISCKFGPTCKNKSTTCKFKH</sequence>